<evidence type="ECO:0000256" key="4">
    <source>
        <dbReference type="ARBA" id="ARBA00023002"/>
    </source>
</evidence>
<evidence type="ECO:0000313" key="8">
    <source>
        <dbReference type="EMBL" id="MBB6693207.1"/>
    </source>
</evidence>
<dbReference type="InterPro" id="IPR036314">
    <property type="entry name" value="SOD_C_sf"/>
</dbReference>
<dbReference type="Gene3D" id="1.20.1260.120">
    <property type="entry name" value="Protein of unknown function DUF2935"/>
    <property type="match status" value="1"/>
</dbReference>
<feature type="compositionally biased region" description="Low complexity" evidence="5">
    <location>
        <begin position="157"/>
        <end position="176"/>
    </location>
</feature>
<dbReference type="InterPro" id="IPR019833">
    <property type="entry name" value="Mn/Fe_SOD_BS"/>
</dbReference>
<dbReference type="Gene3D" id="1.10.287.990">
    <property type="entry name" value="Fe,Mn superoxide dismutase (SOD) domain"/>
    <property type="match status" value="1"/>
</dbReference>
<name>A0A841TXB5_9BACL</name>
<keyword evidence="9" id="KW-1185">Reference proteome</keyword>
<comment type="caution">
    <text evidence="8">The sequence shown here is derived from an EMBL/GenBank/DDBJ whole genome shotgun (WGS) entry which is preliminary data.</text>
</comment>
<evidence type="ECO:0000259" key="7">
    <source>
        <dbReference type="Pfam" id="PF02777"/>
    </source>
</evidence>
<feature type="region of interest" description="Disordered" evidence="5">
    <location>
        <begin position="157"/>
        <end position="184"/>
    </location>
</feature>
<dbReference type="InterPro" id="IPR036324">
    <property type="entry name" value="Mn/Fe_SOD_N_sf"/>
</dbReference>
<dbReference type="Gene3D" id="3.55.40.20">
    <property type="entry name" value="Iron/manganese superoxide dismutase, C-terminal domain"/>
    <property type="match status" value="1"/>
</dbReference>
<dbReference type="Proteomes" id="UP000553776">
    <property type="component" value="Unassembled WGS sequence"/>
</dbReference>
<dbReference type="PANTHER" id="PTHR11404">
    <property type="entry name" value="SUPEROXIDE DISMUTASE 2"/>
    <property type="match status" value="1"/>
</dbReference>
<proteinExistence type="inferred from homology"/>
<evidence type="ECO:0000256" key="1">
    <source>
        <dbReference type="ARBA" id="ARBA00008714"/>
    </source>
</evidence>
<dbReference type="Pfam" id="PF02777">
    <property type="entry name" value="Sod_Fe_C"/>
    <property type="match status" value="1"/>
</dbReference>
<dbReference type="SUPFAM" id="SSF54719">
    <property type="entry name" value="Fe,Mn superoxide dismutase (SOD), C-terminal domain"/>
    <property type="match status" value="1"/>
</dbReference>
<reference evidence="8 9" key="1">
    <citation type="submission" date="2020-08" db="EMBL/GenBank/DDBJ databases">
        <title>Cohnella phylogeny.</title>
        <authorList>
            <person name="Dunlap C."/>
        </authorList>
    </citation>
    <scope>NUCLEOTIDE SEQUENCE [LARGE SCALE GENOMIC DNA]</scope>
    <source>
        <strain evidence="8 9">DSM 25239</strain>
    </source>
</reference>
<accession>A0A841TXB5</accession>
<dbReference type="GO" id="GO:0004784">
    <property type="term" value="F:superoxide dismutase activity"/>
    <property type="evidence" value="ECO:0007669"/>
    <property type="project" value="UniProtKB-EC"/>
</dbReference>
<dbReference type="GO" id="GO:0046872">
    <property type="term" value="F:metal ion binding"/>
    <property type="evidence" value="ECO:0007669"/>
    <property type="project" value="UniProtKB-KW"/>
</dbReference>
<gene>
    <name evidence="8" type="ORF">H7B90_17525</name>
</gene>
<evidence type="ECO:0000256" key="5">
    <source>
        <dbReference type="SAM" id="MobiDB-lite"/>
    </source>
</evidence>
<dbReference type="SUPFAM" id="SSF158430">
    <property type="entry name" value="Bacillus cereus metalloprotein-like"/>
    <property type="match status" value="1"/>
</dbReference>
<feature type="domain" description="Manganese/iron superoxide dismutase C-terminal" evidence="7">
    <location>
        <begin position="288"/>
        <end position="390"/>
    </location>
</feature>
<dbReference type="InterPro" id="IPR019831">
    <property type="entry name" value="Mn/Fe_SOD_N"/>
</dbReference>
<dbReference type="PANTHER" id="PTHR11404:SF6">
    <property type="entry name" value="SUPEROXIDE DISMUTASE [MN], MITOCHONDRIAL"/>
    <property type="match status" value="1"/>
</dbReference>
<dbReference type="PRINTS" id="PR01703">
    <property type="entry name" value="MNSODISMTASE"/>
</dbReference>
<dbReference type="PROSITE" id="PS00088">
    <property type="entry name" value="SOD_MN"/>
    <property type="match status" value="1"/>
</dbReference>
<dbReference type="InterPro" id="IPR001189">
    <property type="entry name" value="Mn/Fe_SOD"/>
</dbReference>
<dbReference type="EC" id="1.15.1.1" evidence="2"/>
<dbReference type="InterPro" id="IPR019832">
    <property type="entry name" value="Mn/Fe_SOD_C"/>
</dbReference>
<dbReference type="Pfam" id="PF00081">
    <property type="entry name" value="Sod_Fe_N"/>
    <property type="match status" value="1"/>
</dbReference>
<dbReference type="Pfam" id="PF11155">
    <property type="entry name" value="DUF2935"/>
    <property type="match status" value="1"/>
</dbReference>
<dbReference type="SUPFAM" id="SSF46609">
    <property type="entry name" value="Fe,Mn superoxide dismutase (SOD), N-terminal domain"/>
    <property type="match status" value="1"/>
</dbReference>
<keyword evidence="4" id="KW-0560">Oxidoreductase</keyword>
<dbReference type="FunFam" id="3.55.40.20:FF:000004">
    <property type="entry name" value="Superoxide dismutase [Fe]"/>
    <property type="match status" value="1"/>
</dbReference>
<evidence type="ECO:0000256" key="3">
    <source>
        <dbReference type="ARBA" id="ARBA00022723"/>
    </source>
</evidence>
<keyword evidence="3" id="KW-0479">Metal-binding</keyword>
<evidence type="ECO:0000313" key="9">
    <source>
        <dbReference type="Proteomes" id="UP000553776"/>
    </source>
</evidence>
<sequence length="403" mass="45151">MEPQEGGCRIGWTYESTRASLGWPEELVFWKMCEKEKTAAIRERIPDLEEPFAALLEEWSRAFARTLEQARTALREAISDTPSEPGREARVPELAAEASLQSREFIHHLQALKEHSAAVRRRPGAAGLLEQACRESAYFLGVADDLRRAGARMAAESGADSGSAGPSPADGAGLSPLSPEGTWSEPLAAGAEAASVPIGGHRLPPLPYACDALEPHIDETTMRLHHDEHHKSYVDGLNQAELKLEEARRTGDFGLAKHWERELAFHGAGHYLHSLFWESMHPEGGGRPSGALARRIDRDFGSFDAFRKQFSEAAGKVEGSGWAILVWSPRGRRLEILTAEKHQNLSQWDVVPLLPLDVWEHAYYLKHRNRRADYVRDWWNVVHWPRAAERFARAQSLRWPAYG</sequence>
<dbReference type="FunFam" id="1.10.287.990:FF:000001">
    <property type="entry name" value="Superoxide dismutase"/>
    <property type="match status" value="1"/>
</dbReference>
<dbReference type="InterPro" id="IPR021328">
    <property type="entry name" value="CotB-like"/>
</dbReference>
<comment type="similarity">
    <text evidence="1">Belongs to the iron/manganese superoxide dismutase family.</text>
</comment>
<dbReference type="EMBL" id="JACJVR010000068">
    <property type="protein sequence ID" value="MBB6693207.1"/>
    <property type="molecule type" value="Genomic_DNA"/>
</dbReference>
<evidence type="ECO:0000256" key="2">
    <source>
        <dbReference type="ARBA" id="ARBA00012682"/>
    </source>
</evidence>
<dbReference type="AlphaFoldDB" id="A0A841TXB5"/>
<feature type="domain" description="Manganese/iron superoxide dismutase N-terminal" evidence="6">
    <location>
        <begin position="201"/>
        <end position="280"/>
    </location>
</feature>
<dbReference type="InterPro" id="IPR050265">
    <property type="entry name" value="Fe/Mn_Superoxide_Dismutase"/>
</dbReference>
<protein>
    <recommendedName>
        <fullName evidence="2">superoxide dismutase</fullName>
        <ecNumber evidence="2">1.15.1.1</ecNumber>
    </recommendedName>
</protein>
<evidence type="ECO:0000259" key="6">
    <source>
        <dbReference type="Pfam" id="PF00081"/>
    </source>
</evidence>
<organism evidence="8 9">
    <name type="scientific">Cohnella xylanilytica</name>
    <dbReference type="NCBI Taxonomy" id="557555"/>
    <lineage>
        <taxon>Bacteria</taxon>
        <taxon>Bacillati</taxon>
        <taxon>Bacillota</taxon>
        <taxon>Bacilli</taxon>
        <taxon>Bacillales</taxon>
        <taxon>Paenibacillaceae</taxon>
        <taxon>Cohnella</taxon>
    </lineage>
</organism>